<gene>
    <name evidence="2" type="ORF">GHT07_15565</name>
</gene>
<dbReference type="EMBL" id="WJBU01000015">
    <property type="protein sequence ID" value="MRD48707.1"/>
    <property type="molecule type" value="Genomic_DNA"/>
</dbReference>
<dbReference type="PROSITE" id="PS51257">
    <property type="entry name" value="PROKAR_LIPOPROTEIN"/>
    <property type="match status" value="1"/>
</dbReference>
<evidence type="ECO:0000256" key="1">
    <source>
        <dbReference type="SAM" id="SignalP"/>
    </source>
</evidence>
<dbReference type="AlphaFoldDB" id="A0A844BB82"/>
<dbReference type="Gene3D" id="3.40.50.1110">
    <property type="entry name" value="SGNH hydrolase"/>
    <property type="match status" value="1"/>
</dbReference>
<dbReference type="Proteomes" id="UP000487350">
    <property type="component" value="Unassembled WGS sequence"/>
</dbReference>
<protein>
    <submittedName>
        <fullName evidence="2">GDSL family lipase</fullName>
    </submittedName>
</protein>
<reference evidence="2 3" key="1">
    <citation type="submission" date="2019-11" db="EMBL/GenBank/DDBJ databases">
        <title>Caenimonas koreensis gen. nov., sp. nov., isolated from activated sludge.</title>
        <authorList>
            <person name="Seung H.R."/>
        </authorList>
    </citation>
    <scope>NUCLEOTIDE SEQUENCE [LARGE SCALE GENOMIC DNA]</scope>
    <source>
        <strain evidence="2 3">EMB320</strain>
    </source>
</reference>
<name>A0A844BB82_9BURK</name>
<keyword evidence="3" id="KW-1185">Reference proteome</keyword>
<dbReference type="Pfam" id="PF00657">
    <property type="entry name" value="Lipase_GDSL"/>
    <property type="match status" value="1"/>
</dbReference>
<organism evidence="2 3">
    <name type="scientific">Caenimonas koreensis DSM 17982</name>
    <dbReference type="NCBI Taxonomy" id="1121255"/>
    <lineage>
        <taxon>Bacteria</taxon>
        <taxon>Pseudomonadati</taxon>
        <taxon>Pseudomonadota</taxon>
        <taxon>Betaproteobacteria</taxon>
        <taxon>Burkholderiales</taxon>
        <taxon>Comamonadaceae</taxon>
        <taxon>Caenimonas</taxon>
    </lineage>
</organism>
<feature type="chain" id="PRO_5032272798" evidence="1">
    <location>
        <begin position="23"/>
        <end position="320"/>
    </location>
</feature>
<dbReference type="SUPFAM" id="SSF52266">
    <property type="entry name" value="SGNH hydrolase"/>
    <property type="match status" value="1"/>
</dbReference>
<dbReference type="RefSeq" id="WP_153586030.1">
    <property type="nucleotide sequence ID" value="NZ_WJBU01000015.1"/>
</dbReference>
<evidence type="ECO:0000313" key="2">
    <source>
        <dbReference type="EMBL" id="MRD48707.1"/>
    </source>
</evidence>
<feature type="signal peptide" evidence="1">
    <location>
        <begin position="1"/>
        <end position="22"/>
    </location>
</feature>
<evidence type="ECO:0000313" key="3">
    <source>
        <dbReference type="Proteomes" id="UP000487350"/>
    </source>
</evidence>
<accession>A0A844BB82</accession>
<comment type="caution">
    <text evidence="2">The sequence shown here is derived from an EMBL/GenBank/DDBJ whole genome shotgun (WGS) entry which is preliminary data.</text>
</comment>
<dbReference type="OrthoDB" id="9148933at2"/>
<dbReference type="InterPro" id="IPR001087">
    <property type="entry name" value="GDSL"/>
</dbReference>
<dbReference type="GO" id="GO:0016788">
    <property type="term" value="F:hydrolase activity, acting on ester bonds"/>
    <property type="evidence" value="ECO:0007669"/>
    <property type="project" value="InterPro"/>
</dbReference>
<sequence length="320" mass="33642">MSYQWMRRALVALASVSLLALAGCGSSTTVSQFKPTRAIGFGDAMTDQNQSSARYTVNDTSLNNWANSLSFAYGLASNPVSAGGTFYAAGNARITLHPDAAGNAATPTITEQITSFMATSSFTQNDLIIVQGGYSDIIAQVAAFNAGTQTRDQTMANIGQAARDLGAQVRRIVTAGGSHVAMLGVYDLGRSPWSTATNQAALLGEASQRFNDELLVSVVDLGNSVLYIDTAFLFNLMTSSPASYGFIDAITPICTSVDPGPGIGIGAGQVNSKLCTPTTIGTLATGATYDSYIFADKVYFTPAAHRKLGDYAYSRMTSRF</sequence>
<proteinExistence type="predicted"/>
<dbReference type="InterPro" id="IPR036514">
    <property type="entry name" value="SGNH_hydro_sf"/>
</dbReference>
<keyword evidence="1" id="KW-0732">Signal</keyword>
<dbReference type="CDD" id="cd01847">
    <property type="entry name" value="Triacylglycerol_lipase_like"/>
    <property type="match status" value="1"/>
</dbReference>